<reference evidence="3" key="2">
    <citation type="journal article" date="2009" name="Genome Res.">
        <title>Comparative genomic analyses of the human fungal pathogens Coccidioides and their relatives.</title>
        <authorList>
            <person name="Sharpton T.J."/>
            <person name="Stajich J.E."/>
            <person name="Rounsley S.D."/>
            <person name="Gardner M.J."/>
            <person name="Wortman J.R."/>
            <person name="Jordar V.S."/>
            <person name="Maiti R."/>
            <person name="Kodira C.D."/>
            <person name="Neafsey D.E."/>
            <person name="Zeng Q."/>
            <person name="Hung C.-Y."/>
            <person name="McMahan C."/>
            <person name="Muszewska A."/>
            <person name="Grynberg M."/>
            <person name="Mandel M.A."/>
            <person name="Kellner E.M."/>
            <person name="Barker B.M."/>
            <person name="Galgiani J.N."/>
            <person name="Orbach M.J."/>
            <person name="Kirkland T.N."/>
            <person name="Cole G.T."/>
            <person name="Henn M.R."/>
            <person name="Birren B.W."/>
            <person name="Taylor J.W."/>
        </authorList>
    </citation>
    <scope>NUCLEOTIDE SEQUENCE [LARGE SCALE GENOMIC DNA]</scope>
    <source>
        <strain evidence="3">RMSCC 3488</strain>
    </source>
</reference>
<dbReference type="AlphaFoldDB" id="A0A0J6FGK5"/>
<dbReference type="VEuPathDB" id="FungiDB:CPAG_04822"/>
<feature type="compositionally biased region" description="Polar residues" evidence="1">
    <location>
        <begin position="64"/>
        <end position="74"/>
    </location>
</feature>
<dbReference type="EMBL" id="DS268111">
    <property type="protein sequence ID" value="KMM68495.1"/>
    <property type="molecule type" value="Genomic_DNA"/>
</dbReference>
<proteinExistence type="predicted"/>
<feature type="region of interest" description="Disordered" evidence="1">
    <location>
        <begin position="43"/>
        <end position="102"/>
    </location>
</feature>
<gene>
    <name evidence="2" type="ORF">CPAG_04822</name>
</gene>
<evidence type="ECO:0000256" key="1">
    <source>
        <dbReference type="SAM" id="MobiDB-lite"/>
    </source>
</evidence>
<organism evidence="2 3">
    <name type="scientific">Coccidioides posadasii RMSCC 3488</name>
    <dbReference type="NCBI Taxonomy" id="454284"/>
    <lineage>
        <taxon>Eukaryota</taxon>
        <taxon>Fungi</taxon>
        <taxon>Dikarya</taxon>
        <taxon>Ascomycota</taxon>
        <taxon>Pezizomycotina</taxon>
        <taxon>Eurotiomycetes</taxon>
        <taxon>Eurotiomycetidae</taxon>
        <taxon>Onygenales</taxon>
        <taxon>Onygenaceae</taxon>
        <taxon>Coccidioides</taxon>
    </lineage>
</organism>
<reference evidence="2 3" key="1">
    <citation type="submission" date="2007-06" db="EMBL/GenBank/DDBJ databases">
        <title>The Genome Sequence of Coccidioides posadasii RMSCC_3488.</title>
        <authorList>
            <consortium name="Coccidioides Genome Resources Consortium"/>
            <consortium name="The Broad Institute Genome Sequencing Platform"/>
            <person name="Henn M.R."/>
            <person name="Sykes S."/>
            <person name="Young S."/>
            <person name="Jaffe D."/>
            <person name="Berlin A."/>
            <person name="Alvarez P."/>
            <person name="Butler J."/>
            <person name="Gnerre S."/>
            <person name="Grabherr M."/>
            <person name="Mauceli E."/>
            <person name="Brockman W."/>
            <person name="Kodira C."/>
            <person name="Alvarado L."/>
            <person name="Zeng Q."/>
            <person name="Crawford M."/>
            <person name="Antoine C."/>
            <person name="Devon K."/>
            <person name="Galgiani J."/>
            <person name="Orsborn K."/>
            <person name="Lewis M.L."/>
            <person name="Nusbaum C."/>
            <person name="Galagan J."/>
            <person name="Birren B."/>
        </authorList>
    </citation>
    <scope>NUCLEOTIDE SEQUENCE [LARGE SCALE GENOMIC DNA]</scope>
    <source>
        <strain evidence="2 3">RMSCC 3488</strain>
    </source>
</reference>
<sequence>MTPKQEAKRIIPSIPEKMERHLGLNCMSWCKMPDLKRVHLHSGAVGSKRGSEVSEPPQNEVRKSNTLTTRQCINRASRRPARARGGEKVLQAGRISAATDGR</sequence>
<dbReference type="Proteomes" id="UP000054567">
    <property type="component" value="Unassembled WGS sequence"/>
</dbReference>
<evidence type="ECO:0000313" key="2">
    <source>
        <dbReference type="EMBL" id="KMM68495.1"/>
    </source>
</evidence>
<name>A0A0J6FGK5_COCPO</name>
<reference evidence="3" key="3">
    <citation type="journal article" date="2010" name="Genome Res.">
        <title>Population genomic sequencing of Coccidioides fungi reveals recent hybridization and transposon control.</title>
        <authorList>
            <person name="Neafsey D.E."/>
            <person name="Barker B.M."/>
            <person name="Sharpton T.J."/>
            <person name="Stajich J.E."/>
            <person name="Park D.J."/>
            <person name="Whiston E."/>
            <person name="Hung C.-Y."/>
            <person name="McMahan C."/>
            <person name="White J."/>
            <person name="Sykes S."/>
            <person name="Heiman D."/>
            <person name="Young S."/>
            <person name="Zeng Q."/>
            <person name="Abouelleil A."/>
            <person name="Aftuck L."/>
            <person name="Bessette D."/>
            <person name="Brown A."/>
            <person name="FitzGerald M."/>
            <person name="Lui A."/>
            <person name="Macdonald J.P."/>
            <person name="Priest M."/>
            <person name="Orbach M.J."/>
            <person name="Galgiani J.N."/>
            <person name="Kirkland T.N."/>
            <person name="Cole G.T."/>
            <person name="Birren B.W."/>
            <person name="Henn M.R."/>
            <person name="Taylor J.W."/>
            <person name="Rounsley S.D."/>
        </authorList>
    </citation>
    <scope>NUCLEOTIDE SEQUENCE [LARGE SCALE GENOMIC DNA]</scope>
    <source>
        <strain evidence="3">RMSCC 3488</strain>
    </source>
</reference>
<protein>
    <submittedName>
        <fullName evidence="2">Uncharacterized protein</fullName>
    </submittedName>
</protein>
<accession>A0A0J6FGK5</accession>
<evidence type="ECO:0000313" key="3">
    <source>
        <dbReference type="Proteomes" id="UP000054567"/>
    </source>
</evidence>